<dbReference type="InterPro" id="IPR006597">
    <property type="entry name" value="Sel1-like"/>
</dbReference>
<dbReference type="InterPro" id="IPR011990">
    <property type="entry name" value="TPR-like_helical_dom_sf"/>
</dbReference>
<comment type="caution">
    <text evidence="2">The sequence shown here is derived from an EMBL/GenBank/DDBJ whole genome shotgun (WGS) entry which is preliminary data.</text>
</comment>
<accession>A0A7X9S0B9</accession>
<keyword evidence="3" id="KW-1185">Reference proteome</keyword>
<dbReference type="Gene3D" id="1.25.40.10">
    <property type="entry name" value="Tetratricopeptide repeat domain"/>
    <property type="match status" value="4"/>
</dbReference>
<evidence type="ECO:0000256" key="1">
    <source>
        <dbReference type="SAM" id="SignalP"/>
    </source>
</evidence>
<sequence length="676" mass="76562">MIYTNRLYLYTFVIFFSFAFYSSFAQDVEALKKQAKFNNDPEAWYQLGLTYEEGQIEKKNLKKASQYYEKAVLQGHPEGALHLAKIKETKGETTEVIKLYNIAAKGKNAEAHYILGKYYQKGQIVGKDQNLAIYHLLRAWDQNFKDADSILKELDLTSYNNKDTDIFYQKYLGNNGNAQSEYALGLAYKNGTEVKKDLNKSFNLLSKAAEKNHAEAQYELALFYKNGLIGRKDSKKAVALLLKSANNNNQDAIQMLSKMDIKTFVEPNDLDYIQYKAIAKNDAEAQYELYLLYANKKNPTEADQLKKIEYCQRAALQDYQPAMLSLADLYFNGTPPMQKSTTSAFKWRRQAAYVGSDSAEYLLGNMYAMGEGVAQSEASAIKWYMKAANHGVYSAKVALKQYDISKYLDKSDLEYATYLANQGNLEAQLMLGKYYFKKGTLSAVNWLSKAAGQNSAEAELYLGDIYKDGKCQTAQDLTKAEIHYQKAIALGNQEAYLRMAQLYAYQKKNSEVNATASQPEAMNYASQYMTRSVSVDSKNTNANPEAYLIIADIQNQEKNYVEAIKQYDLYIKSFDEANGNHKEFIEVLNKQAMAYASIDEVSSALLQIDIALAKSDDFSQLKGFKDDYSNIKGGLFYTQATLLFKKGDKYKACNGFQKAKALGIKIESKYEDLCMN</sequence>
<dbReference type="SUPFAM" id="SSF48452">
    <property type="entry name" value="TPR-like"/>
    <property type="match status" value="1"/>
</dbReference>
<reference evidence="2 3" key="1">
    <citation type="submission" date="2020-04" db="EMBL/GenBank/DDBJ databases">
        <title>Flammeovirga sp. SR4, a novel species isolated from seawater.</title>
        <authorList>
            <person name="Wang X."/>
        </authorList>
    </citation>
    <scope>NUCLEOTIDE SEQUENCE [LARGE SCALE GENOMIC DNA]</scope>
    <source>
        <strain evidence="2 3">ATCC 23126</strain>
    </source>
</reference>
<evidence type="ECO:0000313" key="2">
    <source>
        <dbReference type="EMBL" id="NME72063.1"/>
    </source>
</evidence>
<dbReference type="SMART" id="SM00671">
    <property type="entry name" value="SEL1"/>
    <property type="match status" value="9"/>
</dbReference>
<dbReference type="InterPro" id="IPR050767">
    <property type="entry name" value="Sel1_AlgK"/>
</dbReference>
<name>A0A7X9S0B9_9BACT</name>
<feature type="chain" id="PRO_5031318390" evidence="1">
    <location>
        <begin position="26"/>
        <end position="676"/>
    </location>
</feature>
<dbReference type="PANTHER" id="PTHR11102">
    <property type="entry name" value="SEL-1-LIKE PROTEIN"/>
    <property type="match status" value="1"/>
</dbReference>
<dbReference type="PANTHER" id="PTHR11102:SF160">
    <property type="entry name" value="ERAD-ASSOCIATED E3 UBIQUITIN-PROTEIN LIGASE COMPONENT HRD3"/>
    <property type="match status" value="1"/>
</dbReference>
<dbReference type="EMBL" id="JABANE010000131">
    <property type="protein sequence ID" value="NME72063.1"/>
    <property type="molecule type" value="Genomic_DNA"/>
</dbReference>
<dbReference type="Pfam" id="PF08238">
    <property type="entry name" value="Sel1"/>
    <property type="match status" value="8"/>
</dbReference>
<dbReference type="RefSeq" id="WP_169660257.1">
    <property type="nucleotide sequence ID" value="NZ_JABANE010000131.1"/>
</dbReference>
<gene>
    <name evidence="2" type="ORF">HHU12_29140</name>
</gene>
<dbReference type="AlphaFoldDB" id="A0A7X9S0B9"/>
<feature type="signal peptide" evidence="1">
    <location>
        <begin position="1"/>
        <end position="25"/>
    </location>
</feature>
<dbReference type="Proteomes" id="UP000576082">
    <property type="component" value="Unassembled WGS sequence"/>
</dbReference>
<evidence type="ECO:0000313" key="3">
    <source>
        <dbReference type="Proteomes" id="UP000576082"/>
    </source>
</evidence>
<proteinExistence type="predicted"/>
<organism evidence="2 3">
    <name type="scientific">Flammeovirga aprica JL-4</name>
    <dbReference type="NCBI Taxonomy" id="694437"/>
    <lineage>
        <taxon>Bacteria</taxon>
        <taxon>Pseudomonadati</taxon>
        <taxon>Bacteroidota</taxon>
        <taxon>Cytophagia</taxon>
        <taxon>Cytophagales</taxon>
        <taxon>Flammeovirgaceae</taxon>
        <taxon>Flammeovirga</taxon>
    </lineage>
</organism>
<protein>
    <submittedName>
        <fullName evidence="2">Sel1 repeat family protein</fullName>
    </submittedName>
</protein>
<dbReference type="SUPFAM" id="SSF81901">
    <property type="entry name" value="HCP-like"/>
    <property type="match status" value="4"/>
</dbReference>
<keyword evidence="1" id="KW-0732">Signal</keyword>